<dbReference type="EMBL" id="KZ679676">
    <property type="protein sequence ID" value="PTB58775.1"/>
    <property type="molecule type" value="Genomic_DNA"/>
</dbReference>
<sequence>MEPPLDPVRPDSSSQRGHSRKQVSKGARLCSVSPPKLCCRRFAFPKPRLQYGVFGVHVISAGLPLVSRRVCIPFFSLSPLSVHKALCHPHSPSGRHMSVTGFFFVLGFPPAQATCNPIAALL</sequence>
<keyword evidence="3" id="KW-1185">Reference proteome</keyword>
<dbReference type="RefSeq" id="XP_024778452.1">
    <property type="nucleotide sequence ID" value="XM_024914052.1"/>
</dbReference>
<reference evidence="2 3" key="1">
    <citation type="submission" date="2016-07" db="EMBL/GenBank/DDBJ databases">
        <title>Multiple horizontal gene transfer events from other fungi enriched the ability of initially mycotrophic Trichoderma (Ascomycota) to feed on dead plant biomass.</title>
        <authorList>
            <consortium name="DOE Joint Genome Institute"/>
            <person name="Aerts A."/>
            <person name="Atanasova L."/>
            <person name="Chenthamara K."/>
            <person name="Zhang J."/>
            <person name="Grujic M."/>
            <person name="Henrissat B."/>
            <person name="Kuo A."/>
            <person name="Salamov A."/>
            <person name="Lipzen A."/>
            <person name="Labutti K."/>
            <person name="Barry K."/>
            <person name="Miao Y."/>
            <person name="Rahimi M.J."/>
            <person name="Shen Q."/>
            <person name="Grigoriev I.V."/>
            <person name="Kubicek C.P."/>
            <person name="Druzhinina I.S."/>
        </authorList>
    </citation>
    <scope>NUCLEOTIDE SEQUENCE [LARGE SCALE GENOMIC DNA]</scope>
    <source>
        <strain evidence="2 3">CBS 226.95</strain>
    </source>
</reference>
<protein>
    <submittedName>
        <fullName evidence="2">Uncharacterized protein</fullName>
    </submittedName>
</protein>
<proteinExistence type="predicted"/>
<dbReference type="GeneID" id="36622617"/>
<evidence type="ECO:0000313" key="3">
    <source>
        <dbReference type="Proteomes" id="UP000241690"/>
    </source>
</evidence>
<organism evidence="2 3">
    <name type="scientific">Trichoderma harzianum CBS 226.95</name>
    <dbReference type="NCBI Taxonomy" id="983964"/>
    <lineage>
        <taxon>Eukaryota</taxon>
        <taxon>Fungi</taxon>
        <taxon>Dikarya</taxon>
        <taxon>Ascomycota</taxon>
        <taxon>Pezizomycotina</taxon>
        <taxon>Sordariomycetes</taxon>
        <taxon>Hypocreomycetidae</taxon>
        <taxon>Hypocreales</taxon>
        <taxon>Hypocreaceae</taxon>
        <taxon>Trichoderma</taxon>
    </lineage>
</organism>
<name>A0A2T4ANW8_TRIHA</name>
<dbReference type="Proteomes" id="UP000241690">
    <property type="component" value="Unassembled WGS sequence"/>
</dbReference>
<accession>A0A2T4ANW8</accession>
<feature type="region of interest" description="Disordered" evidence="1">
    <location>
        <begin position="1"/>
        <end position="27"/>
    </location>
</feature>
<evidence type="ECO:0000313" key="2">
    <source>
        <dbReference type="EMBL" id="PTB58775.1"/>
    </source>
</evidence>
<gene>
    <name evidence="2" type="ORF">M431DRAFT_285833</name>
</gene>
<dbReference type="AlphaFoldDB" id="A0A2T4ANW8"/>
<evidence type="ECO:0000256" key="1">
    <source>
        <dbReference type="SAM" id="MobiDB-lite"/>
    </source>
</evidence>